<gene>
    <name evidence="2" type="ORF">IWX46DRAFT_670044</name>
</gene>
<keyword evidence="3" id="KW-1185">Reference proteome</keyword>
<dbReference type="Proteomes" id="UP001365128">
    <property type="component" value="Unassembled WGS sequence"/>
</dbReference>
<feature type="compositionally biased region" description="Low complexity" evidence="1">
    <location>
        <begin position="96"/>
        <end position="109"/>
    </location>
</feature>
<feature type="region of interest" description="Disordered" evidence="1">
    <location>
        <begin position="59"/>
        <end position="113"/>
    </location>
</feature>
<evidence type="ECO:0000313" key="3">
    <source>
        <dbReference type="Proteomes" id="UP001365128"/>
    </source>
</evidence>
<proteinExistence type="predicted"/>
<comment type="caution">
    <text evidence="2">The sequence shown here is derived from an EMBL/GenBank/DDBJ whole genome shotgun (WGS) entry which is preliminary data.</text>
</comment>
<evidence type="ECO:0000256" key="1">
    <source>
        <dbReference type="SAM" id="MobiDB-lite"/>
    </source>
</evidence>
<organism evidence="2 3">
    <name type="scientific">Phyllosticta citricarpa</name>
    <dbReference type="NCBI Taxonomy" id="55181"/>
    <lineage>
        <taxon>Eukaryota</taxon>
        <taxon>Fungi</taxon>
        <taxon>Dikarya</taxon>
        <taxon>Ascomycota</taxon>
        <taxon>Pezizomycotina</taxon>
        <taxon>Dothideomycetes</taxon>
        <taxon>Dothideomycetes incertae sedis</taxon>
        <taxon>Botryosphaeriales</taxon>
        <taxon>Phyllostictaceae</taxon>
        <taxon>Phyllosticta</taxon>
    </lineage>
</organism>
<protein>
    <submittedName>
        <fullName evidence="2">Uncharacterized protein</fullName>
    </submittedName>
</protein>
<sequence length="219" mass="24406">MAPKQVFSFKDTAHTSSAKHHRQRSAAPNPMMMQEPGPHEHVHNPMMVSYPNLHYAGISPTTPPNRYSSAASRPMRMAQEESDDDDEPLSVPQISGRRAGAAAAAAPAPQSQQWLPAMPGSMPTYGEAHPSGTLQMQQQQQQQTHLRTLRDNYRAARAGEQAGFDELLQLYSRLRASKKGGDGAAIHAMDTSVRRLQEVYLMFARRKLEAYHELQMAKY</sequence>
<name>A0ABR1LBN4_9PEZI</name>
<evidence type="ECO:0000313" key="2">
    <source>
        <dbReference type="EMBL" id="KAK7531856.1"/>
    </source>
</evidence>
<reference evidence="2 3" key="1">
    <citation type="submission" date="2024-04" db="EMBL/GenBank/DDBJ databases">
        <title>Phyllosticta paracitricarpa is synonymous to the EU quarantine fungus P. citricarpa based on phylogenomic analyses.</title>
        <authorList>
            <consortium name="Lawrence Berkeley National Laboratory"/>
            <person name="Van Ingen-Buijs V.A."/>
            <person name="Van Westerhoven A.C."/>
            <person name="Haridas S."/>
            <person name="Skiadas P."/>
            <person name="Martin F."/>
            <person name="Groenewald J.Z."/>
            <person name="Crous P.W."/>
            <person name="Seidl M.F."/>
        </authorList>
    </citation>
    <scope>NUCLEOTIDE SEQUENCE [LARGE SCALE GENOMIC DNA]</scope>
    <source>
        <strain evidence="2 3">CBS 122670</strain>
    </source>
</reference>
<accession>A0ABR1LBN4</accession>
<feature type="region of interest" description="Disordered" evidence="1">
    <location>
        <begin position="1"/>
        <end position="40"/>
    </location>
</feature>
<dbReference type="EMBL" id="JBBPDW010000053">
    <property type="protein sequence ID" value="KAK7531856.1"/>
    <property type="molecule type" value="Genomic_DNA"/>
</dbReference>